<gene>
    <name evidence="2" type="ORF">D9O31_22380</name>
</gene>
<dbReference type="AlphaFoldDB" id="A0A403T5R6"/>
<dbReference type="EMBL" id="RWAH01000032">
    <property type="protein sequence ID" value="MMS79188.1"/>
    <property type="molecule type" value="Genomic_DNA"/>
</dbReference>
<feature type="non-terminal residue" evidence="2">
    <location>
        <position position="94"/>
    </location>
</feature>
<evidence type="ECO:0000256" key="1">
    <source>
        <dbReference type="SAM" id="MobiDB-lite"/>
    </source>
</evidence>
<organism evidence="2">
    <name type="scientific">Salmonella enterica</name>
    <name type="common">Salmonella choleraesuis</name>
    <dbReference type="NCBI Taxonomy" id="28901"/>
    <lineage>
        <taxon>Bacteria</taxon>
        <taxon>Pseudomonadati</taxon>
        <taxon>Pseudomonadota</taxon>
        <taxon>Gammaproteobacteria</taxon>
        <taxon>Enterobacterales</taxon>
        <taxon>Enterobacteriaceae</taxon>
        <taxon>Salmonella</taxon>
    </lineage>
</organism>
<protein>
    <submittedName>
        <fullName evidence="2">Uncharacterized protein</fullName>
    </submittedName>
</protein>
<proteinExistence type="predicted"/>
<evidence type="ECO:0000313" key="2">
    <source>
        <dbReference type="EMBL" id="MMS79188.1"/>
    </source>
</evidence>
<comment type="caution">
    <text evidence="2">The sequence shown here is derived from an EMBL/GenBank/DDBJ whole genome shotgun (WGS) entry which is preliminary data.</text>
</comment>
<dbReference type="Proteomes" id="UP000839526">
    <property type="component" value="Unassembled WGS sequence"/>
</dbReference>
<reference evidence="2" key="1">
    <citation type="submission" date="2018-10" db="EMBL/GenBank/DDBJ databases">
        <authorList>
            <consortium name="PulseNet: The National Subtyping Network for Foodborne Disease Surveillance"/>
            <person name="Tarr C.L."/>
            <person name="Trees E."/>
            <person name="Katz L.S."/>
            <person name="Carleton-Romer H.A."/>
            <person name="Stroika S."/>
            <person name="Kucerova Z."/>
            <person name="Roache K.F."/>
            <person name="Sabol A.L."/>
            <person name="Besser J."/>
            <person name="Gerner-Smidt P."/>
        </authorList>
    </citation>
    <scope>NUCLEOTIDE SEQUENCE [LARGE SCALE GENOMIC DNA]</scope>
    <source>
        <strain evidence="2">PNUSAS052121</strain>
    </source>
</reference>
<feature type="region of interest" description="Disordered" evidence="1">
    <location>
        <begin position="69"/>
        <end position="94"/>
    </location>
</feature>
<name>A0A403T5R6_SALER</name>
<sequence length="94" mass="11071">MKKNIRDHDIEGQYRTVLNPYIAVPLTAILKKELVRKYGLFFHIKPPYRGDENTRPGFDNWRSQLDRRRACEESARRASAASQSPPHRHLKERA</sequence>
<accession>A0A403T5R6</accession>